<evidence type="ECO:0000313" key="4">
    <source>
        <dbReference type="EMBL" id="SES66055.1"/>
    </source>
</evidence>
<dbReference type="NCBIfam" id="TIGR01215">
    <property type="entry name" value="minE"/>
    <property type="match status" value="1"/>
</dbReference>
<comment type="function">
    <text evidence="2 3">Prevents the cell division inhibition by proteins MinC and MinD at internal division sites while permitting inhibition at polar sites. This ensures cell division at the proper site by restricting the formation of a division septum at the midpoint of the long axis of the cell.</text>
</comment>
<dbReference type="GO" id="GO:0032955">
    <property type="term" value="P:regulation of division septum assembly"/>
    <property type="evidence" value="ECO:0007669"/>
    <property type="project" value="InterPro"/>
</dbReference>
<dbReference type="Proteomes" id="UP000243819">
    <property type="component" value="Unassembled WGS sequence"/>
</dbReference>
<evidence type="ECO:0000313" key="5">
    <source>
        <dbReference type="Proteomes" id="UP000243819"/>
    </source>
</evidence>
<dbReference type="Pfam" id="PF03776">
    <property type="entry name" value="MinE"/>
    <property type="match status" value="1"/>
</dbReference>
<dbReference type="STRING" id="1120990.SAMN03080614_100270"/>
<reference evidence="5" key="1">
    <citation type="submission" date="2016-10" db="EMBL/GenBank/DDBJ databases">
        <authorList>
            <person name="Varghese N."/>
            <person name="Submissions S."/>
        </authorList>
    </citation>
    <scope>NUCLEOTIDE SEQUENCE [LARGE SCALE GENOMIC DNA]</scope>
    <source>
        <strain evidence="5">DSM 13577</strain>
    </source>
</reference>
<dbReference type="AlphaFoldDB" id="A0A1H9YAS8"/>
<gene>
    <name evidence="3" type="primary">minE</name>
    <name evidence="4" type="ORF">SAMN03080614_100270</name>
</gene>
<evidence type="ECO:0000256" key="1">
    <source>
        <dbReference type="ARBA" id="ARBA00008168"/>
    </source>
</evidence>
<accession>A0A1H9YAS8</accession>
<protein>
    <recommendedName>
        <fullName evidence="3">Cell division topological specificity factor</fullName>
    </recommendedName>
</protein>
<dbReference type="SUPFAM" id="SSF55229">
    <property type="entry name" value="Cell division protein MinE topological specificity domain"/>
    <property type="match status" value="1"/>
</dbReference>
<evidence type="ECO:0000256" key="2">
    <source>
        <dbReference type="ARBA" id="ARBA00025265"/>
    </source>
</evidence>
<dbReference type="RefSeq" id="WP_091348144.1">
    <property type="nucleotide sequence ID" value="NZ_FOIF01000002.1"/>
</dbReference>
<dbReference type="InterPro" id="IPR005527">
    <property type="entry name" value="MinE"/>
</dbReference>
<dbReference type="EMBL" id="FOIF01000002">
    <property type="protein sequence ID" value="SES66055.1"/>
    <property type="molecule type" value="Genomic_DNA"/>
</dbReference>
<comment type="similarity">
    <text evidence="1 3">Belongs to the MinE family.</text>
</comment>
<keyword evidence="3" id="KW-0131">Cell cycle</keyword>
<sequence length="82" mass="9693">MVFFNRESINSQSKEIAKDRLKFVLIHDRSRINPEIISKIKEEMLQVISKYLDVDMESCEINLKNEKRETILEANIPISKKN</sequence>
<proteinExistence type="inferred from homology"/>
<keyword evidence="3 4" id="KW-0132">Cell division</keyword>
<dbReference type="Gene3D" id="3.30.1070.10">
    <property type="entry name" value="Cell division topological specificity factor MinE"/>
    <property type="match status" value="1"/>
</dbReference>
<evidence type="ECO:0000256" key="3">
    <source>
        <dbReference type="HAMAP-Rule" id="MF_00262"/>
    </source>
</evidence>
<dbReference type="NCBIfam" id="NF001422">
    <property type="entry name" value="PRK00296.1"/>
    <property type="match status" value="1"/>
</dbReference>
<name>A0A1H9YAS8_9FIRM</name>
<dbReference type="InterPro" id="IPR036707">
    <property type="entry name" value="MinE_sf"/>
</dbReference>
<dbReference type="OrthoDB" id="9796578at2"/>
<organism evidence="4 5">
    <name type="scientific">Anaerobranca gottschalkii DSM 13577</name>
    <dbReference type="NCBI Taxonomy" id="1120990"/>
    <lineage>
        <taxon>Bacteria</taxon>
        <taxon>Bacillati</taxon>
        <taxon>Bacillota</taxon>
        <taxon>Clostridia</taxon>
        <taxon>Eubacteriales</taxon>
        <taxon>Proteinivoracaceae</taxon>
        <taxon>Anaerobranca</taxon>
    </lineage>
</organism>
<dbReference type="HAMAP" id="MF_00262">
    <property type="entry name" value="MinE"/>
    <property type="match status" value="1"/>
</dbReference>
<keyword evidence="5" id="KW-1185">Reference proteome</keyword>
<dbReference type="GO" id="GO:0051301">
    <property type="term" value="P:cell division"/>
    <property type="evidence" value="ECO:0007669"/>
    <property type="project" value="UniProtKB-KW"/>
</dbReference>